<name>Q0UMK9_PHANO</name>
<proteinExistence type="predicted"/>
<evidence type="ECO:0000313" key="3">
    <source>
        <dbReference type="Proteomes" id="UP000001055"/>
    </source>
</evidence>
<organism evidence="2 3">
    <name type="scientific">Phaeosphaeria nodorum (strain SN15 / ATCC MYA-4574 / FGSC 10173)</name>
    <name type="common">Glume blotch fungus</name>
    <name type="synonym">Parastagonospora nodorum</name>
    <dbReference type="NCBI Taxonomy" id="321614"/>
    <lineage>
        <taxon>Eukaryota</taxon>
        <taxon>Fungi</taxon>
        <taxon>Dikarya</taxon>
        <taxon>Ascomycota</taxon>
        <taxon>Pezizomycotina</taxon>
        <taxon>Dothideomycetes</taxon>
        <taxon>Pleosporomycetidae</taxon>
        <taxon>Pleosporales</taxon>
        <taxon>Pleosporineae</taxon>
        <taxon>Phaeosphaeriaceae</taxon>
        <taxon>Parastagonospora</taxon>
    </lineage>
</organism>
<dbReference type="Proteomes" id="UP000001055">
    <property type="component" value="Unassembled WGS sequence"/>
</dbReference>
<evidence type="ECO:0000313" key="2">
    <source>
        <dbReference type="EMBL" id="EAT85656.1"/>
    </source>
</evidence>
<dbReference type="AlphaFoldDB" id="Q0UMK9"/>
<dbReference type="InParanoid" id="Q0UMK9"/>
<dbReference type="RefSeq" id="XP_001797362.1">
    <property type="nucleotide sequence ID" value="XM_001797310.1"/>
</dbReference>
<accession>Q0UMK9</accession>
<dbReference type="GeneID" id="5974252"/>
<protein>
    <submittedName>
        <fullName evidence="2">Uncharacterized protein</fullName>
    </submittedName>
</protein>
<gene>
    <name evidence="2" type="ORF">SNOG_07005</name>
</gene>
<reference evidence="3" key="1">
    <citation type="journal article" date="2007" name="Plant Cell">
        <title>Dothideomycete-plant interactions illuminated by genome sequencing and EST analysis of the wheat pathogen Stagonospora nodorum.</title>
        <authorList>
            <person name="Hane J.K."/>
            <person name="Lowe R.G."/>
            <person name="Solomon P.S."/>
            <person name="Tan K.C."/>
            <person name="Schoch C.L."/>
            <person name="Spatafora J.W."/>
            <person name="Crous P.W."/>
            <person name="Kodira C."/>
            <person name="Birren B.W."/>
            <person name="Galagan J.E."/>
            <person name="Torriani S.F."/>
            <person name="McDonald B.A."/>
            <person name="Oliver R.P."/>
        </authorList>
    </citation>
    <scope>NUCLEOTIDE SEQUENCE [LARGE SCALE GENOMIC DNA]</scope>
    <source>
        <strain evidence="3">SN15 / ATCC MYA-4574 / FGSC 10173</strain>
    </source>
</reference>
<dbReference type="EMBL" id="CH445334">
    <property type="protein sequence ID" value="EAT85656.1"/>
    <property type="molecule type" value="Genomic_DNA"/>
</dbReference>
<sequence>MSIEVESNASVPQSSLYHQSTLSAEPLSRLGAFAAHVQTNYAGWEADMWTPILTQTWADSVISDGSFALRKDMATSNLGTRKHSVWKRTLLDLPTYLSARASLRSYVMTQLPAATRHERNGPSETPQPPSNAEFCIRSRQKRSFEHDFLALGTLTTHGHPAGFGPTSHLPYRRMNAICPAPAVAPSESPRGVPQSFLSYRGELREARVINVEPKSRK</sequence>
<evidence type="ECO:0000256" key="1">
    <source>
        <dbReference type="SAM" id="MobiDB-lite"/>
    </source>
</evidence>
<feature type="region of interest" description="Disordered" evidence="1">
    <location>
        <begin position="113"/>
        <end position="132"/>
    </location>
</feature>
<dbReference type="KEGG" id="pno:SNOG_07005"/>